<organism evidence="1 2">
    <name type="scientific">Rattus norvegicus</name>
    <name type="common">Rat</name>
    <dbReference type="NCBI Taxonomy" id="10116"/>
    <lineage>
        <taxon>Eukaryota</taxon>
        <taxon>Metazoa</taxon>
        <taxon>Chordata</taxon>
        <taxon>Craniata</taxon>
        <taxon>Vertebrata</taxon>
        <taxon>Euteleostomi</taxon>
        <taxon>Mammalia</taxon>
        <taxon>Eutheria</taxon>
        <taxon>Euarchontoglires</taxon>
        <taxon>Glires</taxon>
        <taxon>Rodentia</taxon>
        <taxon>Myomorpha</taxon>
        <taxon>Muroidea</taxon>
        <taxon>Muridae</taxon>
        <taxon>Murinae</taxon>
        <taxon>Rattus</taxon>
    </lineage>
</organism>
<evidence type="ECO:0000313" key="2">
    <source>
        <dbReference type="Proteomes" id="UP000234681"/>
    </source>
</evidence>
<reference evidence="1 2" key="1">
    <citation type="submission" date="2005-09" db="EMBL/GenBank/DDBJ databases">
        <authorList>
            <person name="Mural R.J."/>
            <person name="Li P.W."/>
            <person name="Adams M.D."/>
            <person name="Amanatides P.G."/>
            <person name="Baden-Tillson H."/>
            <person name="Barnstead M."/>
            <person name="Chin S.H."/>
            <person name="Dew I."/>
            <person name="Evans C.A."/>
            <person name="Ferriera S."/>
            <person name="Flanigan M."/>
            <person name="Fosler C."/>
            <person name="Glodek A."/>
            <person name="Gu Z."/>
            <person name="Holt R.A."/>
            <person name="Jennings D."/>
            <person name="Kraft C.L."/>
            <person name="Lu F."/>
            <person name="Nguyen T."/>
            <person name="Nusskern D.R."/>
            <person name="Pfannkoch C.M."/>
            <person name="Sitter C."/>
            <person name="Sutton G.G."/>
            <person name="Venter J.C."/>
            <person name="Wang Z."/>
            <person name="Woodage T."/>
            <person name="Zheng X.H."/>
            <person name="Zhong F."/>
        </authorList>
    </citation>
    <scope>NUCLEOTIDE SEQUENCE [LARGE SCALE GENOMIC DNA]</scope>
    <source>
        <strain>BN</strain>
        <strain evidence="2">Sprague-Dawley</strain>
    </source>
</reference>
<accession>A6KA89</accession>
<dbReference type="EMBL" id="CH474031">
    <property type="protein sequence ID" value="EDL90651.1"/>
    <property type="molecule type" value="Genomic_DNA"/>
</dbReference>
<gene>
    <name evidence="1" type="ORF">rCG_38884</name>
</gene>
<name>A6KA89_RAT</name>
<sequence length="61" mass="7034">MLPVARPLQPLFWLLKRAMGCRAPKLHPRRARPSAGRHDHRRAVRTFCNREVCGSAFSLQL</sequence>
<proteinExistence type="predicted"/>
<dbReference type="AlphaFoldDB" id="A6KA89"/>
<evidence type="ECO:0000313" key="1">
    <source>
        <dbReference type="EMBL" id="EDL90651.1"/>
    </source>
</evidence>
<dbReference type="Proteomes" id="UP000234681">
    <property type="component" value="Chromosome 16"/>
</dbReference>
<protein>
    <submittedName>
        <fullName evidence="1">RCG38884, isoform CRA_d</fullName>
    </submittedName>
</protein>